<evidence type="ECO:0000313" key="2">
    <source>
        <dbReference type="EMBL" id="RMU42360.1"/>
    </source>
</evidence>
<reference evidence="2 3" key="1">
    <citation type="submission" date="2018-08" db="EMBL/GenBank/DDBJ databases">
        <title>Recombination of ecologically and evolutionarily significant loci maintains genetic cohesion in the Pseudomonas syringae species complex.</title>
        <authorList>
            <person name="Dillon M."/>
            <person name="Thakur S."/>
            <person name="Almeida R.N.D."/>
            <person name="Weir B.S."/>
            <person name="Guttman D.S."/>
        </authorList>
    </citation>
    <scope>NUCLEOTIDE SEQUENCE [LARGE SCALE GENOMIC DNA]</scope>
    <source>
        <strain evidence="2 3">ICMP 14479</strain>
    </source>
</reference>
<evidence type="ECO:0000313" key="3">
    <source>
        <dbReference type="Proteomes" id="UP000280395"/>
    </source>
</evidence>
<name>A0A3M5U946_PSESX</name>
<proteinExistence type="predicted"/>
<protein>
    <submittedName>
        <fullName evidence="2">Uncharacterized protein</fullName>
    </submittedName>
</protein>
<evidence type="ECO:0000256" key="1">
    <source>
        <dbReference type="SAM" id="MobiDB-lite"/>
    </source>
</evidence>
<dbReference type="EMBL" id="RBUA01001473">
    <property type="protein sequence ID" value="RMU42360.1"/>
    <property type="molecule type" value="Genomic_DNA"/>
</dbReference>
<sequence length="59" mass="6426">MVGITANENKIKLDNQTRPAQASGDQGVKALSLRMLRLLAVHRSVSLRSGVHAGLFWRG</sequence>
<gene>
    <name evidence="2" type="ORF">ALP29_201605</name>
</gene>
<feature type="region of interest" description="Disordered" evidence="1">
    <location>
        <begin position="1"/>
        <end position="25"/>
    </location>
</feature>
<organism evidence="2 3">
    <name type="scientific">Pseudomonas syringae pv. avii</name>
    <dbReference type="NCBI Taxonomy" id="663959"/>
    <lineage>
        <taxon>Bacteria</taxon>
        <taxon>Pseudomonadati</taxon>
        <taxon>Pseudomonadota</taxon>
        <taxon>Gammaproteobacteria</taxon>
        <taxon>Pseudomonadales</taxon>
        <taxon>Pseudomonadaceae</taxon>
        <taxon>Pseudomonas</taxon>
        <taxon>Pseudomonas syringae</taxon>
    </lineage>
</organism>
<dbReference type="AlphaFoldDB" id="A0A3M5U946"/>
<comment type="caution">
    <text evidence="2">The sequence shown here is derived from an EMBL/GenBank/DDBJ whole genome shotgun (WGS) entry which is preliminary data.</text>
</comment>
<dbReference type="Proteomes" id="UP000280395">
    <property type="component" value="Unassembled WGS sequence"/>
</dbReference>
<accession>A0A3M5U946</accession>